<keyword evidence="1" id="KW-1133">Transmembrane helix</keyword>
<evidence type="ECO:0000313" key="4">
    <source>
        <dbReference type="Proteomes" id="UP000295632"/>
    </source>
</evidence>
<accession>A0A4V3D616</accession>
<dbReference type="RefSeq" id="WP_133579083.1">
    <property type="nucleotide sequence ID" value="NZ_SNYJ01000002.1"/>
</dbReference>
<reference evidence="3 4" key="1">
    <citation type="submission" date="2019-03" db="EMBL/GenBank/DDBJ databases">
        <title>Genomic Encyclopedia of Type Strains, Phase IV (KMG-IV): sequencing the most valuable type-strain genomes for metagenomic binning, comparative biology and taxonomic classification.</title>
        <authorList>
            <person name="Goeker M."/>
        </authorList>
    </citation>
    <scope>NUCLEOTIDE SEQUENCE [LARGE SCALE GENOMIC DNA]</scope>
    <source>
        <strain evidence="3 4">DSM 28697</strain>
    </source>
</reference>
<protein>
    <submittedName>
        <fullName evidence="3">Putative flagellin with Flp1-like domain</fullName>
    </submittedName>
</protein>
<dbReference type="Pfam" id="PF16982">
    <property type="entry name" value="Flp1_like"/>
    <property type="match status" value="1"/>
</dbReference>
<feature type="transmembrane region" description="Helical" evidence="1">
    <location>
        <begin position="20"/>
        <end position="37"/>
    </location>
</feature>
<evidence type="ECO:0000259" key="2">
    <source>
        <dbReference type="Pfam" id="PF16982"/>
    </source>
</evidence>
<keyword evidence="1" id="KW-0812">Transmembrane</keyword>
<organism evidence="3 4">
    <name type="scientific">Aureibacillus halotolerans</name>
    <dbReference type="NCBI Taxonomy" id="1508390"/>
    <lineage>
        <taxon>Bacteria</taxon>
        <taxon>Bacillati</taxon>
        <taxon>Bacillota</taxon>
        <taxon>Bacilli</taxon>
        <taxon>Bacillales</taxon>
        <taxon>Bacillaceae</taxon>
        <taxon>Aureibacillus</taxon>
    </lineage>
</organism>
<dbReference type="EMBL" id="SNYJ01000002">
    <property type="protein sequence ID" value="TDQ42197.1"/>
    <property type="molecule type" value="Genomic_DNA"/>
</dbReference>
<keyword evidence="4" id="KW-1185">Reference proteome</keyword>
<keyword evidence="3" id="KW-0966">Cell projection</keyword>
<dbReference type="AlphaFoldDB" id="A0A4V3D616"/>
<dbReference type="InterPro" id="IPR031564">
    <property type="entry name" value="Flp1-like"/>
</dbReference>
<evidence type="ECO:0000256" key="1">
    <source>
        <dbReference type="SAM" id="Phobius"/>
    </source>
</evidence>
<dbReference type="Proteomes" id="UP000295632">
    <property type="component" value="Unassembled WGS sequence"/>
</dbReference>
<gene>
    <name evidence="3" type="ORF">EV213_102228</name>
</gene>
<evidence type="ECO:0000313" key="3">
    <source>
        <dbReference type="EMBL" id="TDQ42197.1"/>
    </source>
</evidence>
<sequence>MKNAWTAVKNFWNDEEGLGTLEILLIIAVLIAVAVMFRTQLEQWVRSIIDANTGQIDSIIEGGGGGGE</sequence>
<comment type="caution">
    <text evidence="3">The sequence shown here is derived from an EMBL/GenBank/DDBJ whole genome shotgun (WGS) entry which is preliminary data.</text>
</comment>
<keyword evidence="1" id="KW-0472">Membrane</keyword>
<feature type="domain" description="Putative Flagellin Flp1-like" evidence="2">
    <location>
        <begin position="10"/>
        <end position="53"/>
    </location>
</feature>
<proteinExistence type="predicted"/>
<keyword evidence="3" id="KW-0969">Cilium</keyword>
<name>A0A4V3D616_9BACI</name>
<keyword evidence="3" id="KW-0282">Flagellum</keyword>